<keyword evidence="12" id="KW-0150">Chloroplast</keyword>
<dbReference type="GO" id="GO:0003735">
    <property type="term" value="F:structural constituent of ribosome"/>
    <property type="evidence" value="ECO:0007669"/>
    <property type="project" value="InterPro"/>
</dbReference>
<dbReference type="Gene3D" id="3.10.290.10">
    <property type="entry name" value="RNA-binding S4 domain"/>
    <property type="match status" value="1"/>
</dbReference>
<comment type="function">
    <text evidence="7">With S5 and S12 plays an important role in translational accuracy.</text>
</comment>
<dbReference type="RefSeq" id="YP_009019315.1">
    <property type="nucleotide sequence ID" value="NC_023775.1"/>
</dbReference>
<evidence type="ECO:0000313" key="12">
    <source>
        <dbReference type="EMBL" id="AGL10908.1"/>
    </source>
</evidence>
<feature type="domain" description="RNA-binding S4" evidence="10">
    <location>
        <begin position="97"/>
        <end position="159"/>
    </location>
</feature>
<evidence type="ECO:0000256" key="4">
    <source>
        <dbReference type="ARBA" id="ARBA00022980"/>
    </source>
</evidence>
<dbReference type="HAMAP" id="MF_01306_B">
    <property type="entry name" value="Ribosomal_uS4_B"/>
    <property type="match status" value="1"/>
</dbReference>
<keyword evidence="3 7" id="KW-0694">RNA-binding</keyword>
<dbReference type="PANTHER" id="PTHR11831:SF4">
    <property type="entry name" value="SMALL RIBOSOMAL SUBUNIT PROTEIN US4M"/>
    <property type="match status" value="1"/>
</dbReference>
<dbReference type="GO" id="GO:0009507">
    <property type="term" value="C:chloroplast"/>
    <property type="evidence" value="ECO:0007669"/>
    <property type="project" value="UniProtKB-SubCell"/>
</dbReference>
<dbReference type="Pfam" id="PF00163">
    <property type="entry name" value="Ribosomal_S4"/>
    <property type="match status" value="1"/>
</dbReference>
<evidence type="ECO:0000256" key="7">
    <source>
        <dbReference type="HAMAP-Rule" id="MF_01306"/>
    </source>
</evidence>
<dbReference type="InterPro" id="IPR018079">
    <property type="entry name" value="Ribosomal_uS4_CS"/>
</dbReference>
<comment type="function">
    <text evidence="7">One of the primary rRNA binding proteins, it binds directly to 16S rRNA where it nucleates assembly of the body of the 30S subunit.</text>
</comment>
<dbReference type="PROSITE" id="PS50889">
    <property type="entry name" value="S4"/>
    <property type="match status" value="1"/>
</dbReference>
<dbReference type="InterPro" id="IPR002942">
    <property type="entry name" value="S4_RNA-bd"/>
</dbReference>
<dbReference type="GO" id="GO:0019843">
    <property type="term" value="F:rRNA binding"/>
    <property type="evidence" value="ECO:0007669"/>
    <property type="project" value="UniProtKB-UniRule"/>
</dbReference>
<keyword evidence="5 7" id="KW-0687">Ribonucleoprotein</keyword>
<dbReference type="NCBIfam" id="NF003717">
    <property type="entry name" value="PRK05327.1"/>
    <property type="match status" value="1"/>
</dbReference>
<comment type="similarity">
    <text evidence="1 7 8">Belongs to the universal ribosomal protein uS4 family.</text>
</comment>
<reference evidence="14" key="3">
    <citation type="submission" date="2017-02" db="EMBL/GenBank/DDBJ databases">
        <title>Whole genome sequencing of photosynthetic microalga Auxenochlorella protothecoides UTEX 2341.</title>
        <authorList>
            <person name="Patelou M."/>
            <person name="Skliros D."/>
            <person name="Kalliampakou K.I."/>
            <person name="Ioannidis N.E."/>
            <person name="Papazi A."/>
            <person name="Katharios P."/>
            <person name="Kotzabasis K."/>
            <person name="Flemetakis E."/>
        </authorList>
    </citation>
    <scope>NUCLEOTIDE SEQUENCE</scope>
    <source>
        <strain evidence="14">UTEX 2341</strain>
    </source>
</reference>
<dbReference type="Gene3D" id="1.10.1050.10">
    <property type="entry name" value="Ribosomal Protein S4 Delta 41, Chain A, domain 1"/>
    <property type="match status" value="1"/>
</dbReference>
<dbReference type="SMART" id="SM01390">
    <property type="entry name" value="Ribosomal_S4"/>
    <property type="match status" value="1"/>
</dbReference>
<dbReference type="GeneID" id="18667122"/>
<dbReference type="InterPro" id="IPR036986">
    <property type="entry name" value="S4_RNA-bd_sf"/>
</dbReference>
<reference evidence="13" key="2">
    <citation type="submission" date="2013-03" db="EMBL/GenBank/DDBJ databases">
        <title>Organelle genomes of microalga Chlorella protothecoides reveal evolution from autotroph to heterotroph.</title>
        <authorList>
            <person name="Yan D."/>
            <person name="Wang Y."/>
            <person name="Shen Y."/>
            <person name="Gong J."/>
            <person name="Gao C."/>
            <person name="Jiang H."/>
            <person name="Dai J."/>
            <person name="Wu Q."/>
        </authorList>
    </citation>
    <scope>NUCLEOTIDE SEQUENCE</scope>
</reference>
<keyword evidence="12" id="KW-0934">Plastid</keyword>
<dbReference type="EMBL" id="KY613608">
    <property type="protein sequence ID" value="ARU77464.1"/>
    <property type="molecule type" value="Genomic_DNA"/>
</dbReference>
<evidence type="ECO:0000256" key="5">
    <source>
        <dbReference type="ARBA" id="ARBA00023274"/>
    </source>
</evidence>
<protein>
    <recommendedName>
        <fullName evidence="6 7">Small ribosomal subunit protein uS4c</fullName>
    </recommendedName>
</protein>
<keyword evidence="2 7" id="KW-0699">rRNA-binding</keyword>
<dbReference type="SUPFAM" id="SSF55174">
    <property type="entry name" value="Alpha-L RNA-binding motif"/>
    <property type="match status" value="1"/>
</dbReference>
<dbReference type="Pfam" id="PF01479">
    <property type="entry name" value="S4"/>
    <property type="match status" value="1"/>
</dbReference>
<accession>A0A023HHQ8</accession>
<proteinExistence type="inferred from homology"/>
<dbReference type="PROSITE" id="PS00632">
    <property type="entry name" value="RIBOSOMAL_S4"/>
    <property type="match status" value="1"/>
</dbReference>
<evidence type="ECO:0000256" key="9">
    <source>
        <dbReference type="SAM" id="MobiDB-lite"/>
    </source>
</evidence>
<sequence>MSRYRGPRLRVIRRLGELPGFSKKVDKNQVPPGQHGWKKKTGDQKKLKESQYGIRLKEKQKLRYNYGINERQLINYVREARRRKGSTGEVLLQLLEMRLDNIIYRLGFAPTIPAARQLISHGHISINKKNINIPSYTCKINDNISVLKNSQQLVKNYLNNAGIATVSSYLNLNKETLEASVNNIVPRDLIKLQVNELLVIEYYSRKL</sequence>
<dbReference type="GO" id="GO:0042274">
    <property type="term" value="P:ribosomal small subunit biogenesis"/>
    <property type="evidence" value="ECO:0007669"/>
    <property type="project" value="TreeGrafter"/>
</dbReference>
<geneLocation type="chloroplast" evidence="12"/>
<dbReference type="EMBL" id="KC631634">
    <property type="protein sequence ID" value="AGL10908.1"/>
    <property type="molecule type" value="Genomic_DNA"/>
</dbReference>
<evidence type="ECO:0000256" key="1">
    <source>
        <dbReference type="ARBA" id="ARBA00007465"/>
    </source>
</evidence>
<dbReference type="FunFam" id="3.10.290.10:FF:000001">
    <property type="entry name" value="30S ribosomal protein S4"/>
    <property type="match status" value="1"/>
</dbReference>
<dbReference type="FunFam" id="1.10.1050.10:FF:000002">
    <property type="entry name" value="30S ribosomal protein S4, chloroplastic"/>
    <property type="match status" value="1"/>
</dbReference>
<dbReference type="PANTHER" id="PTHR11831">
    <property type="entry name" value="30S 40S RIBOSOMAL PROTEIN"/>
    <property type="match status" value="1"/>
</dbReference>
<gene>
    <name evidence="7 12" type="primary">rps4</name>
    <name evidence="14" type="ORF">BW920_0008</name>
    <name evidence="13" type="ORF">ChprCp047</name>
</gene>
<dbReference type="InterPro" id="IPR001912">
    <property type="entry name" value="Ribosomal_uS4_N"/>
</dbReference>
<organism evidence="12">
    <name type="scientific">Auxenochlorella protothecoides</name>
    <name type="common">Green microalga</name>
    <name type="synonym">Chlorella protothecoides</name>
    <dbReference type="NCBI Taxonomy" id="3075"/>
    <lineage>
        <taxon>Eukaryota</taxon>
        <taxon>Viridiplantae</taxon>
        <taxon>Chlorophyta</taxon>
        <taxon>core chlorophytes</taxon>
        <taxon>Trebouxiophyceae</taxon>
        <taxon>Chlorellales</taxon>
        <taxon>Chlorellaceae</taxon>
        <taxon>Auxenochlorella</taxon>
    </lineage>
</organism>
<feature type="region of interest" description="Disordered" evidence="9">
    <location>
        <begin position="26"/>
        <end position="45"/>
    </location>
</feature>
<dbReference type="NCBIfam" id="TIGR01017">
    <property type="entry name" value="rpsD_bact"/>
    <property type="match status" value="1"/>
</dbReference>
<reference evidence="12" key="1">
    <citation type="submission" date="2013-02" db="EMBL/GenBank/DDBJ databases">
        <title>Chloroplast Sequencing of Green Alga Chlorella protothecoides and Comparative Analyses with C. variabilis and C. vulgaris.</title>
        <authorList>
            <person name="Park S.-H."/>
            <person name="Starkenburg S."/>
            <person name="Kyndt J."/>
            <person name="Angelova A."/>
            <person name="Chertkov O."/>
            <person name="Shen X."/>
            <person name="Brown J.K."/>
        </authorList>
    </citation>
    <scope>NUCLEOTIDE SEQUENCE</scope>
</reference>
<evidence type="ECO:0000313" key="13">
    <source>
        <dbReference type="EMBL" id="AGN72492.1"/>
    </source>
</evidence>
<dbReference type="CDD" id="cd00165">
    <property type="entry name" value="S4"/>
    <property type="match status" value="1"/>
</dbReference>
<dbReference type="InterPro" id="IPR022801">
    <property type="entry name" value="Ribosomal_uS4"/>
</dbReference>
<evidence type="ECO:0000256" key="6">
    <source>
        <dbReference type="ARBA" id="ARBA00035158"/>
    </source>
</evidence>
<evidence type="ECO:0000259" key="10">
    <source>
        <dbReference type="SMART" id="SM00363"/>
    </source>
</evidence>
<name>A0A023HHQ8_AUXPR</name>
<feature type="domain" description="Small ribosomal subunit protein uS4 N-terminal" evidence="11">
    <location>
        <begin position="3"/>
        <end position="96"/>
    </location>
</feature>
<dbReference type="SMART" id="SM00363">
    <property type="entry name" value="S4"/>
    <property type="match status" value="1"/>
</dbReference>
<dbReference type="GO" id="GO:0015935">
    <property type="term" value="C:small ribosomal subunit"/>
    <property type="evidence" value="ECO:0007669"/>
    <property type="project" value="InterPro"/>
</dbReference>
<dbReference type="InterPro" id="IPR005709">
    <property type="entry name" value="Ribosomal_uS4_bac-type"/>
</dbReference>
<dbReference type="AlphaFoldDB" id="A0A023HHQ8"/>
<dbReference type="EMBL" id="KC843975">
    <property type="protein sequence ID" value="AGN72492.1"/>
    <property type="molecule type" value="Genomic_DNA"/>
</dbReference>
<evidence type="ECO:0000256" key="2">
    <source>
        <dbReference type="ARBA" id="ARBA00022730"/>
    </source>
</evidence>
<comment type="subcellular location">
    <subcellularLocation>
        <location evidence="7">Plastid</location>
        <location evidence="7">Chloroplast</location>
    </subcellularLocation>
</comment>
<dbReference type="KEGG" id="apro:CP73_p075"/>
<evidence type="ECO:0000256" key="3">
    <source>
        <dbReference type="ARBA" id="ARBA00022884"/>
    </source>
</evidence>
<dbReference type="GO" id="GO:0006412">
    <property type="term" value="P:translation"/>
    <property type="evidence" value="ECO:0007669"/>
    <property type="project" value="UniProtKB-UniRule"/>
</dbReference>
<comment type="subunit">
    <text evidence="7">Part of the 30S ribosomal subunit. Contacts protein S5. The interaction surface between S4 and S5 is involved in control of translational fidelity.</text>
</comment>
<evidence type="ECO:0000259" key="11">
    <source>
        <dbReference type="SMART" id="SM01390"/>
    </source>
</evidence>
<evidence type="ECO:0000256" key="8">
    <source>
        <dbReference type="RuleBase" id="RU003699"/>
    </source>
</evidence>
<keyword evidence="4 7" id="KW-0689">Ribosomal protein</keyword>
<evidence type="ECO:0000313" key="14">
    <source>
        <dbReference type="EMBL" id="ARU77464.1"/>
    </source>
</evidence>